<gene>
    <name evidence="1" type="ORF">SCHPADRAFT_940360</name>
</gene>
<reference evidence="1 2" key="1">
    <citation type="submission" date="2015-04" db="EMBL/GenBank/DDBJ databases">
        <title>Complete genome sequence of Schizopora paradoxa KUC8140, a cosmopolitan wood degrader in East Asia.</title>
        <authorList>
            <consortium name="DOE Joint Genome Institute"/>
            <person name="Min B."/>
            <person name="Park H."/>
            <person name="Jang Y."/>
            <person name="Kim J.-J."/>
            <person name="Kim K.H."/>
            <person name="Pangilinan J."/>
            <person name="Lipzen A."/>
            <person name="Riley R."/>
            <person name="Grigoriev I.V."/>
            <person name="Spatafora J.W."/>
            <person name="Choi I.-G."/>
        </authorList>
    </citation>
    <scope>NUCLEOTIDE SEQUENCE [LARGE SCALE GENOMIC DNA]</scope>
    <source>
        <strain evidence="1 2">KUC8140</strain>
    </source>
</reference>
<evidence type="ECO:0000313" key="2">
    <source>
        <dbReference type="Proteomes" id="UP000053477"/>
    </source>
</evidence>
<dbReference type="InParanoid" id="A0A0H2RVL3"/>
<evidence type="ECO:0000313" key="1">
    <source>
        <dbReference type="EMBL" id="KLO13438.1"/>
    </source>
</evidence>
<organism evidence="1 2">
    <name type="scientific">Schizopora paradoxa</name>
    <dbReference type="NCBI Taxonomy" id="27342"/>
    <lineage>
        <taxon>Eukaryota</taxon>
        <taxon>Fungi</taxon>
        <taxon>Dikarya</taxon>
        <taxon>Basidiomycota</taxon>
        <taxon>Agaricomycotina</taxon>
        <taxon>Agaricomycetes</taxon>
        <taxon>Hymenochaetales</taxon>
        <taxon>Schizoporaceae</taxon>
        <taxon>Schizopora</taxon>
    </lineage>
</organism>
<sequence length="409" mass="45706">MSTHNGDELSHWPTMLRRTASSASLGHRRRGFGSHVMSSLVKLVLQQSDKQLESIHKHLCASAKELAGQLTSISTLMREIATALKVLKPQVEDGERVRMANDWTEISKEYSSCLDGIRSPAVSGATKINDFLCEFSGYMFSAEEHVDLKREEARIYSEACSMSKESMQTSEWLKIIRRLPRRIGDFRIRWSRAGMLPSDVDAKSVIILEKLESIINKRPTTDLSNMLDNLSFPGVVYTSIGILTPPWATQLFKAKGDVTSKVEGDGRTTVSRPFNVLGGFLDVNGMLTEKLLGQSNSGDLKAKLGIVFMLYSSFSDALKCFANVLSGLPSSSSSRPHARAFDFSHQATLFRMSMADPNFEIGPKGMYSGDSNGEAEKEDERWSFFLWLLDLLRRMAQQAKKLDHFARDV</sequence>
<dbReference type="Proteomes" id="UP000053477">
    <property type="component" value="Unassembled WGS sequence"/>
</dbReference>
<dbReference type="EMBL" id="KQ085959">
    <property type="protein sequence ID" value="KLO13438.1"/>
    <property type="molecule type" value="Genomic_DNA"/>
</dbReference>
<keyword evidence="2" id="KW-1185">Reference proteome</keyword>
<accession>A0A0H2RVL3</accession>
<dbReference type="AlphaFoldDB" id="A0A0H2RVL3"/>
<proteinExistence type="predicted"/>
<name>A0A0H2RVL3_9AGAM</name>
<protein>
    <submittedName>
        <fullName evidence="1">Uncharacterized protein</fullName>
    </submittedName>
</protein>